<evidence type="ECO:0000256" key="1">
    <source>
        <dbReference type="ARBA" id="ARBA00004651"/>
    </source>
</evidence>
<comment type="similarity">
    <text evidence="7">Belongs to the binding-protein-dependent transport system permease family.</text>
</comment>
<keyword evidence="11" id="KW-1185">Reference proteome</keyword>
<protein>
    <submittedName>
        <fullName evidence="10">ABC transporter permease</fullName>
    </submittedName>
</protein>
<dbReference type="CDD" id="cd06261">
    <property type="entry name" value="TM_PBP2"/>
    <property type="match status" value="1"/>
</dbReference>
<dbReference type="Gene3D" id="1.10.3720.10">
    <property type="entry name" value="MetI-like"/>
    <property type="match status" value="1"/>
</dbReference>
<dbReference type="InterPro" id="IPR035906">
    <property type="entry name" value="MetI-like_sf"/>
</dbReference>
<feature type="compositionally biased region" description="Basic residues" evidence="8">
    <location>
        <begin position="1"/>
        <end position="12"/>
    </location>
</feature>
<organism evidence="10 11">
    <name type="scientific">Kineococcus halophytocola</name>
    <dbReference type="NCBI Taxonomy" id="3234027"/>
    <lineage>
        <taxon>Bacteria</taxon>
        <taxon>Bacillati</taxon>
        <taxon>Actinomycetota</taxon>
        <taxon>Actinomycetes</taxon>
        <taxon>Kineosporiales</taxon>
        <taxon>Kineosporiaceae</taxon>
        <taxon>Kineococcus</taxon>
    </lineage>
</organism>
<name>A0ABV4H1C9_9ACTN</name>
<comment type="caution">
    <text evidence="10">The sequence shown here is derived from an EMBL/GenBank/DDBJ whole genome shotgun (WGS) entry which is preliminary data.</text>
</comment>
<accession>A0ABV4H1C9</accession>
<evidence type="ECO:0000256" key="6">
    <source>
        <dbReference type="ARBA" id="ARBA00023136"/>
    </source>
</evidence>
<evidence type="ECO:0000256" key="5">
    <source>
        <dbReference type="ARBA" id="ARBA00022989"/>
    </source>
</evidence>
<evidence type="ECO:0000256" key="4">
    <source>
        <dbReference type="ARBA" id="ARBA00022692"/>
    </source>
</evidence>
<keyword evidence="2 7" id="KW-0813">Transport</keyword>
<dbReference type="PROSITE" id="PS50928">
    <property type="entry name" value="ABC_TM1"/>
    <property type="match status" value="1"/>
</dbReference>
<evidence type="ECO:0000256" key="2">
    <source>
        <dbReference type="ARBA" id="ARBA00022448"/>
    </source>
</evidence>
<comment type="subcellular location">
    <subcellularLocation>
        <location evidence="1 7">Cell membrane</location>
        <topology evidence="1 7">Multi-pass membrane protein</topology>
    </subcellularLocation>
</comment>
<feature type="transmembrane region" description="Helical" evidence="7">
    <location>
        <begin position="126"/>
        <end position="153"/>
    </location>
</feature>
<dbReference type="RefSeq" id="WP_370441592.1">
    <property type="nucleotide sequence ID" value="NZ_JBGFTU010000011.1"/>
</dbReference>
<keyword evidence="4 7" id="KW-0812">Transmembrane</keyword>
<dbReference type="SUPFAM" id="SSF161098">
    <property type="entry name" value="MetI-like"/>
    <property type="match status" value="1"/>
</dbReference>
<feature type="region of interest" description="Disordered" evidence="8">
    <location>
        <begin position="1"/>
        <end position="20"/>
    </location>
</feature>
<reference evidence="10 11" key="1">
    <citation type="submission" date="2024-07" db="EMBL/GenBank/DDBJ databases">
        <authorList>
            <person name="Thanompreechachai J."/>
            <person name="Duangmal K."/>
        </authorList>
    </citation>
    <scope>NUCLEOTIDE SEQUENCE [LARGE SCALE GENOMIC DNA]</scope>
    <source>
        <strain evidence="10 11">LSe6-4</strain>
    </source>
</reference>
<keyword evidence="5 7" id="KW-1133">Transmembrane helix</keyword>
<dbReference type="Pfam" id="PF00528">
    <property type="entry name" value="BPD_transp_1"/>
    <property type="match status" value="1"/>
</dbReference>
<evidence type="ECO:0000256" key="3">
    <source>
        <dbReference type="ARBA" id="ARBA00022475"/>
    </source>
</evidence>
<dbReference type="Proteomes" id="UP001565927">
    <property type="component" value="Unassembled WGS sequence"/>
</dbReference>
<feature type="transmembrane region" description="Helical" evidence="7">
    <location>
        <begin position="85"/>
        <end position="105"/>
    </location>
</feature>
<evidence type="ECO:0000256" key="7">
    <source>
        <dbReference type="RuleBase" id="RU363032"/>
    </source>
</evidence>
<proteinExistence type="inferred from homology"/>
<feature type="transmembrane region" description="Helical" evidence="7">
    <location>
        <begin position="240"/>
        <end position="258"/>
    </location>
</feature>
<dbReference type="InterPro" id="IPR000515">
    <property type="entry name" value="MetI-like"/>
</dbReference>
<gene>
    <name evidence="10" type="ORF">AB2L27_11445</name>
</gene>
<keyword evidence="6 7" id="KW-0472">Membrane</keyword>
<dbReference type="EMBL" id="JBGFTU010000011">
    <property type="protein sequence ID" value="MEZ0165373.1"/>
    <property type="molecule type" value="Genomic_DNA"/>
</dbReference>
<evidence type="ECO:0000313" key="10">
    <source>
        <dbReference type="EMBL" id="MEZ0165373.1"/>
    </source>
</evidence>
<evidence type="ECO:0000256" key="8">
    <source>
        <dbReference type="SAM" id="MobiDB-lite"/>
    </source>
</evidence>
<evidence type="ECO:0000313" key="11">
    <source>
        <dbReference type="Proteomes" id="UP001565927"/>
    </source>
</evidence>
<evidence type="ECO:0000259" key="9">
    <source>
        <dbReference type="PROSITE" id="PS50928"/>
    </source>
</evidence>
<sequence>MSTRHSRDRPRPRAVPAAAARGPAPLARPAAVLAAVLAWWLVCDVLARDNAVLGRMGPGPTAVAVWDLLQERSTAVNAAASLRRLLTGLALAAVAGVPLGLLLGSRRLLEHATAPIVAVLRTTSPLAWAPLAIVLLGVGDAPVAALVALAAIWPMTLTTAHAVRGLDPAALQVVRSLGASRVEVLGTVVVPALRPHVLAALRLALGIGWVVLVPAEMLGVDSGLGYAVLNARDQLDYPRLAATIVLIGATGFLLDRLLQPPTRTGGGR</sequence>
<feature type="transmembrane region" description="Helical" evidence="7">
    <location>
        <begin position="200"/>
        <end position="220"/>
    </location>
</feature>
<dbReference type="PANTHER" id="PTHR30151">
    <property type="entry name" value="ALKANE SULFONATE ABC TRANSPORTER-RELATED, MEMBRANE SUBUNIT"/>
    <property type="match status" value="1"/>
</dbReference>
<dbReference type="PANTHER" id="PTHR30151:SF25">
    <property type="entry name" value="TAURINE TRANSPORT SYSTEM PERMEASE PROTEIN TAUC"/>
    <property type="match status" value="1"/>
</dbReference>
<keyword evidence="3" id="KW-1003">Cell membrane</keyword>
<feature type="domain" description="ABC transmembrane type-1" evidence="9">
    <location>
        <begin position="78"/>
        <end position="258"/>
    </location>
</feature>